<sequence length="174" mass="19383">MTEGLKLLDLQHNLLIRTFDDRLGTAPPNNTGTKVGRVLDIGTGSGIWAIDFGDEHPESEVIGVDLSVVQAGLSVTSEFISRSHYLKQNSEVRNMYSNLNLGGYVEVNDIDAVPLSDDGTLTEDTDLMKSVRLWHEGLAGLGRHFQEFSRFKDALVKAELEDVHIKRYRWPTNG</sequence>
<dbReference type="Pfam" id="PF13489">
    <property type="entry name" value="Methyltransf_23"/>
    <property type="match status" value="1"/>
</dbReference>
<dbReference type="AlphaFoldDB" id="A0A9W4RIT6"/>
<dbReference type="CDD" id="cd02440">
    <property type="entry name" value="AdoMet_MTases"/>
    <property type="match status" value="1"/>
</dbReference>
<dbReference type="SUPFAM" id="SSF53335">
    <property type="entry name" value="S-adenosyl-L-methionine-dependent methyltransferases"/>
    <property type="match status" value="1"/>
</dbReference>
<proteinExistence type="predicted"/>
<keyword evidence="2" id="KW-1185">Reference proteome</keyword>
<evidence type="ECO:0000313" key="2">
    <source>
        <dbReference type="Proteomes" id="UP001152533"/>
    </source>
</evidence>
<dbReference type="Gene3D" id="3.40.50.150">
    <property type="entry name" value="Vaccinia Virus protein VP39"/>
    <property type="match status" value="1"/>
</dbReference>
<dbReference type="Proteomes" id="UP001152533">
    <property type="component" value="Unassembled WGS sequence"/>
</dbReference>
<organism evidence="1 2">
    <name type="scientific">Colletotrichum noveboracense</name>
    <dbReference type="NCBI Taxonomy" id="2664923"/>
    <lineage>
        <taxon>Eukaryota</taxon>
        <taxon>Fungi</taxon>
        <taxon>Dikarya</taxon>
        <taxon>Ascomycota</taxon>
        <taxon>Pezizomycotina</taxon>
        <taxon>Sordariomycetes</taxon>
        <taxon>Hypocreomycetidae</taxon>
        <taxon>Glomerellales</taxon>
        <taxon>Glomerellaceae</taxon>
        <taxon>Colletotrichum</taxon>
        <taxon>Colletotrichum gloeosporioides species complex</taxon>
    </lineage>
</organism>
<dbReference type="InterPro" id="IPR029063">
    <property type="entry name" value="SAM-dependent_MTases_sf"/>
</dbReference>
<comment type="caution">
    <text evidence="1">The sequence shown here is derived from an EMBL/GenBank/DDBJ whole genome shotgun (WGS) entry which is preliminary data.</text>
</comment>
<gene>
    <name evidence="1" type="ORF">CGXH109_LOCUS9946</name>
</gene>
<protein>
    <recommendedName>
        <fullName evidence="3">Methyltransferase domain-containing protein</fullName>
    </recommendedName>
</protein>
<evidence type="ECO:0000313" key="1">
    <source>
        <dbReference type="EMBL" id="CAI0641991.1"/>
    </source>
</evidence>
<accession>A0A9W4RIT6</accession>
<reference evidence="1" key="1">
    <citation type="submission" date="2022-08" db="EMBL/GenBank/DDBJ databases">
        <authorList>
            <person name="Giroux E."/>
            <person name="Giroux E."/>
        </authorList>
    </citation>
    <scope>NUCLEOTIDE SEQUENCE</scope>
    <source>
        <strain evidence="1">H1091258</strain>
    </source>
</reference>
<name>A0A9W4RIT6_9PEZI</name>
<dbReference type="EMBL" id="CAMGZC010000036">
    <property type="protein sequence ID" value="CAI0641991.1"/>
    <property type="molecule type" value="Genomic_DNA"/>
</dbReference>
<evidence type="ECO:0008006" key="3">
    <source>
        <dbReference type="Google" id="ProtNLM"/>
    </source>
</evidence>